<gene>
    <name evidence="5" type="ORF">HNQ39_000119</name>
</gene>
<dbReference type="AlphaFoldDB" id="A0A7W9SKM3"/>
<sequence length="129" mass="14193">MGRRPGNGALGEQETELLRFVAEQDAALTVREAVASWGEPRSLARTTVLTMLERLREKGHLVRERSPEDSWAYRPARPRAEVLSGLVQSFVERTLGGSVSPFVSYLAEGGATLTADERAKLKALLETLE</sequence>
<evidence type="ECO:0000313" key="6">
    <source>
        <dbReference type="Proteomes" id="UP000520814"/>
    </source>
</evidence>
<protein>
    <submittedName>
        <fullName evidence="5">Putative transcriptional regulator</fullName>
    </submittedName>
</protein>
<comment type="caution">
    <text evidence="5">The sequence shown here is derived from an EMBL/GenBank/DDBJ whole genome shotgun (WGS) entry which is preliminary data.</text>
</comment>
<dbReference type="Gene3D" id="1.10.10.10">
    <property type="entry name" value="Winged helix-like DNA-binding domain superfamily/Winged helix DNA-binding domain"/>
    <property type="match status" value="1"/>
</dbReference>
<dbReference type="GO" id="GO:0045892">
    <property type="term" value="P:negative regulation of DNA-templated transcription"/>
    <property type="evidence" value="ECO:0007669"/>
    <property type="project" value="InterPro"/>
</dbReference>
<keyword evidence="2" id="KW-0805">Transcription regulation</keyword>
<organism evidence="5 6">
    <name type="scientific">Armatimonas rosea</name>
    <dbReference type="NCBI Taxonomy" id="685828"/>
    <lineage>
        <taxon>Bacteria</taxon>
        <taxon>Bacillati</taxon>
        <taxon>Armatimonadota</taxon>
        <taxon>Armatimonadia</taxon>
        <taxon>Armatimonadales</taxon>
        <taxon>Armatimonadaceae</taxon>
        <taxon>Armatimonas</taxon>
    </lineage>
</organism>
<dbReference type="Gene3D" id="1.10.4040.10">
    <property type="entry name" value="Penicillinase repressor domain"/>
    <property type="match status" value="1"/>
</dbReference>
<keyword evidence="4" id="KW-0804">Transcription</keyword>
<evidence type="ECO:0000256" key="4">
    <source>
        <dbReference type="ARBA" id="ARBA00023163"/>
    </source>
</evidence>
<dbReference type="InterPro" id="IPR005650">
    <property type="entry name" value="BlaI_family"/>
</dbReference>
<dbReference type="SUPFAM" id="SSF46785">
    <property type="entry name" value="Winged helix' DNA-binding domain"/>
    <property type="match status" value="1"/>
</dbReference>
<evidence type="ECO:0000256" key="2">
    <source>
        <dbReference type="ARBA" id="ARBA00023015"/>
    </source>
</evidence>
<keyword evidence="6" id="KW-1185">Reference proteome</keyword>
<evidence type="ECO:0000256" key="1">
    <source>
        <dbReference type="ARBA" id="ARBA00011046"/>
    </source>
</evidence>
<proteinExistence type="inferred from homology"/>
<evidence type="ECO:0000313" key="5">
    <source>
        <dbReference type="EMBL" id="MBB6048357.1"/>
    </source>
</evidence>
<accession>A0A7W9SKM3</accession>
<dbReference type="Proteomes" id="UP000520814">
    <property type="component" value="Unassembled WGS sequence"/>
</dbReference>
<dbReference type="GO" id="GO:0003677">
    <property type="term" value="F:DNA binding"/>
    <property type="evidence" value="ECO:0007669"/>
    <property type="project" value="UniProtKB-KW"/>
</dbReference>
<keyword evidence="3" id="KW-0238">DNA-binding</keyword>
<dbReference type="InterPro" id="IPR036388">
    <property type="entry name" value="WH-like_DNA-bd_sf"/>
</dbReference>
<dbReference type="InterPro" id="IPR036390">
    <property type="entry name" value="WH_DNA-bd_sf"/>
</dbReference>
<dbReference type="RefSeq" id="WP_184191868.1">
    <property type="nucleotide sequence ID" value="NZ_JACHGW010000001.1"/>
</dbReference>
<reference evidence="5 6" key="1">
    <citation type="submission" date="2020-08" db="EMBL/GenBank/DDBJ databases">
        <title>Genomic Encyclopedia of Type Strains, Phase IV (KMG-IV): sequencing the most valuable type-strain genomes for metagenomic binning, comparative biology and taxonomic classification.</title>
        <authorList>
            <person name="Goeker M."/>
        </authorList>
    </citation>
    <scope>NUCLEOTIDE SEQUENCE [LARGE SCALE GENOMIC DNA]</scope>
    <source>
        <strain evidence="5 6">DSM 23562</strain>
    </source>
</reference>
<dbReference type="Pfam" id="PF03965">
    <property type="entry name" value="Penicillinase_R"/>
    <property type="match status" value="1"/>
</dbReference>
<name>A0A7W9SKM3_ARMRO</name>
<evidence type="ECO:0000256" key="3">
    <source>
        <dbReference type="ARBA" id="ARBA00023125"/>
    </source>
</evidence>
<comment type="similarity">
    <text evidence="1">Belongs to the BlaI transcriptional regulatory family.</text>
</comment>
<dbReference type="EMBL" id="JACHGW010000001">
    <property type="protein sequence ID" value="MBB6048357.1"/>
    <property type="molecule type" value="Genomic_DNA"/>
</dbReference>